<dbReference type="RefSeq" id="WP_344216278.1">
    <property type="nucleotide sequence ID" value="NZ_BAAAOS010000025.1"/>
</dbReference>
<gene>
    <name evidence="2" type="ORF">GCM10009789_41480</name>
</gene>
<protein>
    <submittedName>
        <fullName evidence="2">Uncharacterized protein</fullName>
    </submittedName>
</protein>
<proteinExistence type="predicted"/>
<dbReference type="EMBL" id="BAAAOS010000025">
    <property type="protein sequence ID" value="GAA1583376.1"/>
    <property type="molecule type" value="Genomic_DNA"/>
</dbReference>
<keyword evidence="1" id="KW-0472">Membrane</keyword>
<feature type="transmembrane region" description="Helical" evidence="1">
    <location>
        <begin position="21"/>
        <end position="46"/>
    </location>
</feature>
<reference evidence="3" key="1">
    <citation type="journal article" date="2019" name="Int. J. Syst. Evol. Microbiol.">
        <title>The Global Catalogue of Microorganisms (GCM) 10K type strain sequencing project: providing services to taxonomists for standard genome sequencing and annotation.</title>
        <authorList>
            <consortium name="The Broad Institute Genomics Platform"/>
            <consortium name="The Broad Institute Genome Sequencing Center for Infectious Disease"/>
            <person name="Wu L."/>
            <person name="Ma J."/>
        </authorList>
    </citation>
    <scope>NUCLEOTIDE SEQUENCE [LARGE SCALE GENOMIC DNA]</scope>
    <source>
        <strain evidence="3">JCM 14969</strain>
    </source>
</reference>
<accession>A0ABP4PKC3</accession>
<comment type="caution">
    <text evidence="2">The sequence shown here is derived from an EMBL/GenBank/DDBJ whole genome shotgun (WGS) entry which is preliminary data.</text>
</comment>
<evidence type="ECO:0000256" key="1">
    <source>
        <dbReference type="SAM" id="Phobius"/>
    </source>
</evidence>
<evidence type="ECO:0000313" key="3">
    <source>
        <dbReference type="Proteomes" id="UP001500393"/>
    </source>
</evidence>
<sequence length="104" mass="11414">MVVGGGAALQGSEPRLRTRDWIALALLMFGPFVLMIGWFVGVWLLWASNRWSMVWKIVGTAAWPIGWVAAASAEFFQPPLWVSLLVAGVIESAVYLALIVEARV</sequence>
<name>A0ABP4PKC3_9ACTN</name>
<evidence type="ECO:0000313" key="2">
    <source>
        <dbReference type="EMBL" id="GAA1583376.1"/>
    </source>
</evidence>
<dbReference type="Proteomes" id="UP001500393">
    <property type="component" value="Unassembled WGS sequence"/>
</dbReference>
<keyword evidence="1" id="KW-0812">Transmembrane</keyword>
<keyword evidence="1" id="KW-1133">Transmembrane helix</keyword>
<organism evidence="2 3">
    <name type="scientific">Kribbella sancticallisti</name>
    <dbReference type="NCBI Taxonomy" id="460087"/>
    <lineage>
        <taxon>Bacteria</taxon>
        <taxon>Bacillati</taxon>
        <taxon>Actinomycetota</taxon>
        <taxon>Actinomycetes</taxon>
        <taxon>Propionibacteriales</taxon>
        <taxon>Kribbellaceae</taxon>
        <taxon>Kribbella</taxon>
    </lineage>
</organism>
<keyword evidence="3" id="KW-1185">Reference proteome</keyword>
<feature type="transmembrane region" description="Helical" evidence="1">
    <location>
        <begin position="79"/>
        <end position="100"/>
    </location>
</feature>
<feature type="transmembrane region" description="Helical" evidence="1">
    <location>
        <begin position="53"/>
        <end position="73"/>
    </location>
</feature>